<name>A0A385E969_9CAUD</name>
<evidence type="ECO:0000313" key="2">
    <source>
        <dbReference type="Proteomes" id="UP000258997"/>
    </source>
</evidence>
<protein>
    <submittedName>
        <fullName evidence="1">Uncharacterized protein</fullName>
    </submittedName>
</protein>
<gene>
    <name evidence="1" type="ORF">CcrBL10_gp180c</name>
</gene>
<organism evidence="1 2">
    <name type="scientific">Caulobacter phage CcrBL10</name>
    <dbReference type="NCBI Taxonomy" id="2283269"/>
    <lineage>
        <taxon>Viruses</taxon>
        <taxon>Duplodnaviria</taxon>
        <taxon>Heunggongvirae</taxon>
        <taxon>Uroviricota</taxon>
        <taxon>Caudoviricetes</taxon>
        <taxon>Jeanschmidtviridae</taxon>
        <taxon>Poindextervirus</taxon>
        <taxon>Poindextervirus BL10</taxon>
    </lineage>
</organism>
<keyword evidence="2" id="KW-1185">Reference proteome</keyword>
<proteinExistence type="predicted"/>
<accession>A0A385E969</accession>
<dbReference type="EMBL" id="MH588544">
    <property type="protein sequence ID" value="AXQ68384.1"/>
    <property type="molecule type" value="Genomic_DNA"/>
</dbReference>
<evidence type="ECO:0000313" key="1">
    <source>
        <dbReference type="EMBL" id="AXQ68384.1"/>
    </source>
</evidence>
<dbReference type="Proteomes" id="UP000258997">
    <property type="component" value="Segment"/>
</dbReference>
<sequence>MLVKLTLADHIEPGSYEAHQIATGALRLIADLPHDPSITGRKGKVVWRDVDLDQPSQLALIGPDDYGRAEATYVLSTFTT</sequence>
<reference evidence="1 2" key="1">
    <citation type="submission" date="2018-07" db="EMBL/GenBank/DDBJ databases">
        <title>Giant CbK-like Caulobacter bacteriophages have genetically divergent genomes.</title>
        <authorList>
            <person name="Wilson K.M."/>
            <person name="Ely B."/>
        </authorList>
    </citation>
    <scope>NUCLEOTIDE SEQUENCE [LARGE SCALE GENOMIC DNA]</scope>
</reference>